<keyword evidence="2" id="KW-0732">Signal</keyword>
<dbReference type="AlphaFoldDB" id="A0A5E4YF75"/>
<feature type="signal peptide" evidence="2">
    <location>
        <begin position="1"/>
        <end position="20"/>
    </location>
</feature>
<evidence type="ECO:0000313" key="4">
    <source>
        <dbReference type="Proteomes" id="UP000383971"/>
    </source>
</evidence>
<dbReference type="Proteomes" id="UP000383971">
    <property type="component" value="Unassembled WGS sequence"/>
</dbReference>
<evidence type="ECO:0000256" key="1">
    <source>
        <dbReference type="SAM" id="MobiDB-lite"/>
    </source>
</evidence>
<organism evidence="3 4">
    <name type="scientific">Pandoraea communis</name>
    <dbReference type="NCBI Taxonomy" id="2508297"/>
    <lineage>
        <taxon>Bacteria</taxon>
        <taxon>Pseudomonadati</taxon>
        <taxon>Pseudomonadota</taxon>
        <taxon>Betaproteobacteria</taxon>
        <taxon>Burkholderiales</taxon>
        <taxon>Burkholderiaceae</taxon>
        <taxon>Pandoraea</taxon>
    </lineage>
</organism>
<feature type="chain" id="PRO_5022913350" description="Lipoprotein" evidence="2">
    <location>
        <begin position="21"/>
        <end position="227"/>
    </location>
</feature>
<name>A0A5E4YF75_9BURK</name>
<dbReference type="RefSeq" id="WP_150586819.1">
    <property type="nucleotide sequence ID" value="NZ_CABPSE010000020.1"/>
</dbReference>
<sequence>MRSSILISVLVVVAQSGAFASDGGGTRANRPTKDSNPAGMKASGPAGYGPLKLGMTRSAVESLPIDAEISLADSLVVYHPKEPEPAGAVTYRAKLGTQMRLAPYDLTLTFKNDRLTSITIDLDEAGFDLVSEQISRKYGAGKQVNNRKDEQCIYRNGSNFTINSGPIYTKWSERTSSGEMYQTSLLDLVVNTCPSDLRYAVVAPIKLKWLKISVEPAPSKQSPNNPF</sequence>
<keyword evidence="4" id="KW-1185">Reference proteome</keyword>
<protein>
    <recommendedName>
        <fullName evidence="5">Lipoprotein</fullName>
    </recommendedName>
</protein>
<proteinExistence type="predicted"/>
<accession>A0A5E4YF75</accession>
<reference evidence="3 4" key="1">
    <citation type="submission" date="2019-08" db="EMBL/GenBank/DDBJ databases">
        <authorList>
            <person name="Peeters C."/>
        </authorList>
    </citation>
    <scope>NUCLEOTIDE SEQUENCE [LARGE SCALE GENOMIC DNA]</scope>
    <source>
        <strain evidence="3 4">LMG 31111</strain>
    </source>
</reference>
<evidence type="ECO:0008006" key="5">
    <source>
        <dbReference type="Google" id="ProtNLM"/>
    </source>
</evidence>
<dbReference type="EMBL" id="CABPSE010000020">
    <property type="protein sequence ID" value="VVE47364.1"/>
    <property type="molecule type" value="Genomic_DNA"/>
</dbReference>
<evidence type="ECO:0000313" key="3">
    <source>
        <dbReference type="EMBL" id="VVE47364.1"/>
    </source>
</evidence>
<gene>
    <name evidence="3" type="ORF">PCO31111_04511</name>
</gene>
<evidence type="ECO:0000256" key="2">
    <source>
        <dbReference type="SAM" id="SignalP"/>
    </source>
</evidence>
<feature type="region of interest" description="Disordered" evidence="1">
    <location>
        <begin position="21"/>
        <end position="46"/>
    </location>
</feature>